<keyword evidence="5" id="KW-1185">Reference proteome</keyword>
<dbReference type="SUPFAM" id="SSF46689">
    <property type="entry name" value="Homeodomain-like"/>
    <property type="match status" value="1"/>
</dbReference>
<dbReference type="PANTHER" id="PTHR19303">
    <property type="entry name" value="TRANSPOSON"/>
    <property type="match status" value="1"/>
</dbReference>
<feature type="compositionally biased region" description="Polar residues" evidence="2">
    <location>
        <begin position="395"/>
        <end position="407"/>
    </location>
</feature>
<dbReference type="InterPro" id="IPR007889">
    <property type="entry name" value="HTH_Psq"/>
</dbReference>
<dbReference type="Pfam" id="PF04218">
    <property type="entry name" value="CENP-B_N"/>
    <property type="match status" value="1"/>
</dbReference>
<feature type="domain" description="HTH psq-type" evidence="3">
    <location>
        <begin position="300"/>
        <end position="349"/>
    </location>
</feature>
<evidence type="ECO:0000259" key="3">
    <source>
        <dbReference type="Pfam" id="PF04218"/>
    </source>
</evidence>
<dbReference type="GO" id="GO:0005634">
    <property type="term" value="C:nucleus"/>
    <property type="evidence" value="ECO:0007669"/>
    <property type="project" value="UniProtKB-SubCell"/>
</dbReference>
<reference evidence="4" key="1">
    <citation type="journal article" date="2021" name="Sci. Adv.">
        <title>The American lobster genome reveals insights on longevity, neural, and immune adaptations.</title>
        <authorList>
            <person name="Polinski J.M."/>
            <person name="Zimin A.V."/>
            <person name="Clark K.F."/>
            <person name="Kohn A.B."/>
            <person name="Sadowski N."/>
            <person name="Timp W."/>
            <person name="Ptitsyn A."/>
            <person name="Khanna P."/>
            <person name="Romanova D.Y."/>
            <person name="Williams P."/>
            <person name="Greenwood S.J."/>
            <person name="Moroz L.L."/>
            <person name="Walt D.R."/>
            <person name="Bodnar A.G."/>
        </authorList>
    </citation>
    <scope>NUCLEOTIDE SEQUENCE</scope>
    <source>
        <strain evidence="4">GMGI-L3</strain>
    </source>
</reference>
<evidence type="ECO:0000313" key="4">
    <source>
        <dbReference type="EMBL" id="KAG7169638.1"/>
    </source>
</evidence>
<organism evidence="4 5">
    <name type="scientific">Homarus americanus</name>
    <name type="common">American lobster</name>
    <dbReference type="NCBI Taxonomy" id="6706"/>
    <lineage>
        <taxon>Eukaryota</taxon>
        <taxon>Metazoa</taxon>
        <taxon>Ecdysozoa</taxon>
        <taxon>Arthropoda</taxon>
        <taxon>Crustacea</taxon>
        <taxon>Multicrustacea</taxon>
        <taxon>Malacostraca</taxon>
        <taxon>Eumalacostraca</taxon>
        <taxon>Eucarida</taxon>
        <taxon>Decapoda</taxon>
        <taxon>Pleocyemata</taxon>
        <taxon>Astacidea</taxon>
        <taxon>Nephropoidea</taxon>
        <taxon>Nephropidae</taxon>
        <taxon>Homarus</taxon>
    </lineage>
</organism>
<dbReference type="Proteomes" id="UP000747542">
    <property type="component" value="Unassembled WGS sequence"/>
</dbReference>
<evidence type="ECO:0000313" key="5">
    <source>
        <dbReference type="Proteomes" id="UP000747542"/>
    </source>
</evidence>
<feature type="compositionally biased region" description="Acidic residues" evidence="2">
    <location>
        <begin position="440"/>
        <end position="450"/>
    </location>
</feature>
<dbReference type="AlphaFoldDB" id="A0A8J5K8M9"/>
<sequence>MPAIPIPLRKFFYGLRKVPGITQDIGVSITYACLIKTLSQLNSSGPYTSYNQINNLHPDAPSIWTQDISDDDVKMMAKELLDDCLSDAQQETEPAEGAAIGLTTWINCRTVNAEDRGALGCCVMDLVDIYLQQQETPCCKSTSATQTWNNKSFRHHIMSQVLYLFGGDLVLPNVRPNQSPKPANSSPETATQSERYKKTLRVCEGNGVWMERKGVWKERRVHGWREGYVDGEKGGRMGGWEEEWVDGRKSGWMGGRVGGWEEECMDGRKCADGRKSAWMGAPVMSSLNKGSASHGVKCKHHTLTIQDKVELLKKLDSGVSVRSICDLYNIGASTVYDIKKQKGKLLQFFADSESKKKISKRKALKDGGHSQLDKVLIKWFKFRISEGVELSGEMESTLQNPVPSTSAHPDVLAPPSPVLEDMPTSSPTPDTEDSIIFLDETQDSPDDPPL</sequence>
<evidence type="ECO:0000256" key="1">
    <source>
        <dbReference type="ARBA" id="ARBA00004123"/>
    </source>
</evidence>
<dbReference type="Gene3D" id="1.10.10.60">
    <property type="entry name" value="Homeodomain-like"/>
    <property type="match status" value="1"/>
</dbReference>
<name>A0A8J5K8M9_HOMAM</name>
<feature type="region of interest" description="Disordered" evidence="2">
    <location>
        <begin position="174"/>
        <end position="196"/>
    </location>
</feature>
<dbReference type="InterPro" id="IPR050863">
    <property type="entry name" value="CenT-Element_Derived"/>
</dbReference>
<feature type="region of interest" description="Disordered" evidence="2">
    <location>
        <begin position="395"/>
        <end position="450"/>
    </location>
</feature>
<protein>
    <submittedName>
        <fullName evidence="4">Jerky protein-like 8</fullName>
    </submittedName>
</protein>
<dbReference type="GO" id="GO:0003677">
    <property type="term" value="F:DNA binding"/>
    <property type="evidence" value="ECO:0007669"/>
    <property type="project" value="InterPro"/>
</dbReference>
<accession>A0A8J5K8M9</accession>
<proteinExistence type="predicted"/>
<dbReference type="PANTHER" id="PTHR19303:SF16">
    <property type="entry name" value="JERKY PROTEIN HOMOLOG-LIKE"/>
    <property type="match status" value="1"/>
</dbReference>
<feature type="compositionally biased region" description="Polar residues" evidence="2">
    <location>
        <begin position="175"/>
        <end position="193"/>
    </location>
</feature>
<gene>
    <name evidence="4" type="primary">jrk-L8</name>
    <name evidence="4" type="ORF">Hamer_G013247</name>
</gene>
<dbReference type="InterPro" id="IPR009057">
    <property type="entry name" value="Homeodomain-like_sf"/>
</dbReference>
<dbReference type="EMBL" id="JAHLQT010015640">
    <property type="protein sequence ID" value="KAG7169638.1"/>
    <property type="molecule type" value="Genomic_DNA"/>
</dbReference>
<comment type="caution">
    <text evidence="4">The sequence shown here is derived from an EMBL/GenBank/DDBJ whole genome shotgun (WGS) entry which is preliminary data.</text>
</comment>
<evidence type="ECO:0000256" key="2">
    <source>
        <dbReference type="SAM" id="MobiDB-lite"/>
    </source>
</evidence>
<comment type="subcellular location">
    <subcellularLocation>
        <location evidence="1">Nucleus</location>
    </subcellularLocation>
</comment>